<protein>
    <submittedName>
        <fullName evidence="1">Uncharacterized protein</fullName>
    </submittedName>
</protein>
<dbReference type="EMBL" id="JAOYFB010000039">
    <property type="protein sequence ID" value="KAK4028619.1"/>
    <property type="molecule type" value="Genomic_DNA"/>
</dbReference>
<evidence type="ECO:0000313" key="2">
    <source>
        <dbReference type="Proteomes" id="UP001234178"/>
    </source>
</evidence>
<proteinExistence type="predicted"/>
<gene>
    <name evidence="1" type="ORF">OUZ56_021624</name>
</gene>
<accession>A0ABR0AU85</accession>
<reference evidence="1 2" key="1">
    <citation type="journal article" date="2023" name="Nucleic Acids Res.">
        <title>The hologenome of Daphnia magna reveals possible DNA methylation and microbiome-mediated evolution of the host genome.</title>
        <authorList>
            <person name="Chaturvedi A."/>
            <person name="Li X."/>
            <person name="Dhandapani V."/>
            <person name="Marshall H."/>
            <person name="Kissane S."/>
            <person name="Cuenca-Cambronero M."/>
            <person name="Asole G."/>
            <person name="Calvet F."/>
            <person name="Ruiz-Romero M."/>
            <person name="Marangio P."/>
            <person name="Guigo R."/>
            <person name="Rago D."/>
            <person name="Mirbahai L."/>
            <person name="Eastwood N."/>
            <person name="Colbourne J.K."/>
            <person name="Zhou J."/>
            <person name="Mallon E."/>
            <person name="Orsini L."/>
        </authorList>
    </citation>
    <scope>NUCLEOTIDE SEQUENCE [LARGE SCALE GENOMIC DNA]</scope>
    <source>
        <strain evidence="1">LRV0_1</strain>
    </source>
</reference>
<organism evidence="1 2">
    <name type="scientific">Daphnia magna</name>
    <dbReference type="NCBI Taxonomy" id="35525"/>
    <lineage>
        <taxon>Eukaryota</taxon>
        <taxon>Metazoa</taxon>
        <taxon>Ecdysozoa</taxon>
        <taxon>Arthropoda</taxon>
        <taxon>Crustacea</taxon>
        <taxon>Branchiopoda</taxon>
        <taxon>Diplostraca</taxon>
        <taxon>Cladocera</taxon>
        <taxon>Anomopoda</taxon>
        <taxon>Daphniidae</taxon>
        <taxon>Daphnia</taxon>
    </lineage>
</organism>
<evidence type="ECO:0000313" key="1">
    <source>
        <dbReference type="EMBL" id="KAK4028619.1"/>
    </source>
</evidence>
<dbReference type="Proteomes" id="UP001234178">
    <property type="component" value="Unassembled WGS sequence"/>
</dbReference>
<name>A0ABR0AU85_9CRUS</name>
<sequence length="132" mass="14831">MTFLAGQEQLDREIRVNIGHAETGRVSYRKERSHGSSSERSHAIAAVEKFSRSDAPFSRYEFLKINSERGCAFDVEFLELAVCGRTVYPITAGPSPSERARRAASNDTGFEIIRDRKNILIEKIPWGLDARG</sequence>
<comment type="caution">
    <text evidence="1">The sequence shown here is derived from an EMBL/GenBank/DDBJ whole genome shotgun (WGS) entry which is preliminary data.</text>
</comment>
<keyword evidence="2" id="KW-1185">Reference proteome</keyword>